<dbReference type="Proteomes" id="UP001565368">
    <property type="component" value="Unassembled WGS sequence"/>
</dbReference>
<evidence type="ECO:0000259" key="3">
    <source>
        <dbReference type="Pfam" id="PF04059"/>
    </source>
</evidence>
<proteinExistence type="predicted"/>
<organism evidence="4 5">
    <name type="scientific">Vanrija albida</name>
    <dbReference type="NCBI Taxonomy" id="181172"/>
    <lineage>
        <taxon>Eukaryota</taxon>
        <taxon>Fungi</taxon>
        <taxon>Dikarya</taxon>
        <taxon>Basidiomycota</taxon>
        <taxon>Agaricomycotina</taxon>
        <taxon>Tremellomycetes</taxon>
        <taxon>Trichosporonales</taxon>
        <taxon>Trichosporonaceae</taxon>
        <taxon>Vanrija</taxon>
    </lineage>
</organism>
<dbReference type="PANTHER" id="PTHR23189">
    <property type="entry name" value="RNA RECOGNITION MOTIF-CONTAINING"/>
    <property type="match status" value="1"/>
</dbReference>
<dbReference type="RefSeq" id="XP_069213489.1">
    <property type="nucleotide sequence ID" value="XM_069349945.1"/>
</dbReference>
<dbReference type="EMBL" id="JBBXJM010000001">
    <property type="protein sequence ID" value="KAL1413545.1"/>
    <property type="molecule type" value="Genomic_DNA"/>
</dbReference>
<comment type="caution">
    <text evidence="4">The sequence shown here is derived from an EMBL/GenBank/DDBJ whole genome shotgun (WGS) entry which is preliminary data.</text>
</comment>
<sequence length="607" mass="67162">MDADRLRAAGTPLNPLSSVFQPSRNVDMSPPKTRDYGHDTTPFTPHHHGKAAHDYDSAGLFGHKAHQSRLHSNRGPSSEDVSGRYLLSATGEEVRDIVKNIASYRAIIVKLLKTKGWVIVVFHDPRLSQRVYTRLCQTPVMFKGLDARVQLQCAAIEEEVVRQLAGSGKELDQILKASESVIHVQVNGHHHGVDTDGMEKCLKRIGDLKEFKAHGLAGKSFTAEFYDTRAAAEAIRLLHNQSVEAGILRAVYRSEDPFHSEPIVPTRAATTLVPPSYTLGSAAFLNAHHPSQGSASNLVSNSLFDRYQGIFAPLDSSAPTSPYGQLTSSTMDHFSIESEPSMISPKGGEWQPWASQPDPLPTQVQGIPRQMTEPAALQGILNQMDLSARARQRQGWTAADRQAIPAENRVHPERILHGYDPRTTVMIKDVPNKLSRQELVGILQEVGAWTTLQQPNEQQVVPDEFDFVYLRFDFNNHCNVGYAFVNFTSTKALYNFIQAKVGKKWNLFSSEKVLQVSYANIQGKASLVNKFRNSAVMDVIEEWRPQIFYSSGTFKGKPADNVAIRHRAASARLSFLSGAGQPKPLEGGDKAEYDYSSAPSSSTLYGF</sequence>
<evidence type="ECO:0000256" key="1">
    <source>
        <dbReference type="ARBA" id="ARBA00022884"/>
    </source>
</evidence>
<dbReference type="SUPFAM" id="SSF54928">
    <property type="entry name" value="RNA-binding domain, RBD"/>
    <property type="match status" value="1"/>
</dbReference>
<feature type="region of interest" description="Disordered" evidence="2">
    <location>
        <begin position="1"/>
        <end position="50"/>
    </location>
</feature>
<feature type="compositionally biased region" description="Polar residues" evidence="2">
    <location>
        <begin position="14"/>
        <end position="26"/>
    </location>
</feature>
<reference evidence="4 5" key="1">
    <citation type="submission" date="2023-08" db="EMBL/GenBank/DDBJ databases">
        <title>Annotated Genome Sequence of Vanrija albida AlHP1.</title>
        <authorList>
            <person name="Herzog R."/>
        </authorList>
    </citation>
    <scope>NUCLEOTIDE SEQUENCE [LARGE SCALE GENOMIC DNA]</scope>
    <source>
        <strain evidence="4 5">AlHP1</strain>
    </source>
</reference>
<keyword evidence="5" id="KW-1185">Reference proteome</keyword>
<evidence type="ECO:0000256" key="2">
    <source>
        <dbReference type="SAM" id="MobiDB-lite"/>
    </source>
</evidence>
<accession>A0ABR3QFN2</accession>
<name>A0ABR3QFN2_9TREE</name>
<dbReference type="InterPro" id="IPR007201">
    <property type="entry name" value="Mei2-like_Rrm_C"/>
</dbReference>
<dbReference type="Pfam" id="PF04059">
    <property type="entry name" value="RRM_2"/>
    <property type="match status" value="1"/>
</dbReference>
<feature type="region of interest" description="Disordered" evidence="2">
    <location>
        <begin position="580"/>
        <end position="607"/>
    </location>
</feature>
<dbReference type="InterPro" id="IPR035979">
    <property type="entry name" value="RBD_domain_sf"/>
</dbReference>
<gene>
    <name evidence="4" type="ORF">Q8F55_001319</name>
</gene>
<evidence type="ECO:0000313" key="5">
    <source>
        <dbReference type="Proteomes" id="UP001565368"/>
    </source>
</evidence>
<protein>
    <recommendedName>
        <fullName evidence="3">Mei2-like C-terminal RNA recognition motif domain-containing protein</fullName>
    </recommendedName>
</protein>
<feature type="domain" description="Mei2-like C-terminal RNA recognition motif" evidence="3">
    <location>
        <begin position="422"/>
        <end position="532"/>
    </location>
</feature>
<keyword evidence="1" id="KW-0694">RNA-binding</keyword>
<dbReference type="GeneID" id="95982362"/>
<evidence type="ECO:0000313" key="4">
    <source>
        <dbReference type="EMBL" id="KAL1413545.1"/>
    </source>
</evidence>
<feature type="compositionally biased region" description="Polar residues" evidence="2">
    <location>
        <begin position="597"/>
        <end position="607"/>
    </location>
</feature>